<evidence type="ECO:0000313" key="3">
    <source>
        <dbReference type="Proteomes" id="UP000029641"/>
    </source>
</evidence>
<feature type="transmembrane region" description="Helical" evidence="1">
    <location>
        <begin position="155"/>
        <end position="178"/>
    </location>
</feature>
<reference evidence="2 3" key="1">
    <citation type="journal article" date="2014" name="Genome Announc.">
        <title>Draft Genome Sequence of Marine Flavobacterium Jejuia pallidilutea Strain 11shimoA1 and Pigmentation Mutants.</title>
        <authorList>
            <person name="Takatani N."/>
            <person name="Nakanishi M."/>
            <person name="Meirelles P."/>
            <person name="Mino S."/>
            <person name="Suda W."/>
            <person name="Oshima K."/>
            <person name="Hattori M."/>
            <person name="Ohkuma M."/>
            <person name="Hosokawa M."/>
            <person name="Miyashita K."/>
            <person name="Thompson F.L."/>
            <person name="Niwa A."/>
            <person name="Sawabe T."/>
            <person name="Sawabe T."/>
        </authorList>
    </citation>
    <scope>NUCLEOTIDE SEQUENCE [LARGE SCALE GENOMIC DNA]</scope>
    <source>
        <strain evidence="2 3">JCM 19301</strain>
    </source>
</reference>
<organism evidence="2 3">
    <name type="scientific">Jejuia pallidilutea</name>
    <dbReference type="NCBI Taxonomy" id="504487"/>
    <lineage>
        <taxon>Bacteria</taxon>
        <taxon>Pseudomonadati</taxon>
        <taxon>Bacteroidota</taxon>
        <taxon>Flavobacteriia</taxon>
        <taxon>Flavobacteriales</taxon>
        <taxon>Flavobacteriaceae</taxon>
        <taxon>Jejuia</taxon>
    </lineage>
</organism>
<feature type="transmembrane region" description="Helical" evidence="1">
    <location>
        <begin position="57"/>
        <end position="75"/>
    </location>
</feature>
<feature type="transmembrane region" description="Helical" evidence="1">
    <location>
        <begin position="81"/>
        <end position="107"/>
    </location>
</feature>
<evidence type="ECO:0000313" key="2">
    <source>
        <dbReference type="EMBL" id="GAL65273.1"/>
    </source>
</evidence>
<protein>
    <submittedName>
        <fullName evidence="2">Uncharacterized protein</fullName>
    </submittedName>
</protein>
<dbReference type="AlphaFoldDB" id="A0A090VML0"/>
<feature type="transmembrane region" description="Helical" evidence="1">
    <location>
        <begin position="128"/>
        <end position="149"/>
    </location>
</feature>
<dbReference type="STRING" id="504487.JCM19538_2128"/>
<proteinExistence type="predicted"/>
<dbReference type="Pfam" id="PF18940">
    <property type="entry name" value="DUF5687"/>
    <property type="match status" value="1"/>
</dbReference>
<keyword evidence="1" id="KW-0812">Transmembrane</keyword>
<accession>A0A090VML0</accession>
<dbReference type="eggNOG" id="ENOG502Z8FC">
    <property type="taxonomic scope" value="Bacteria"/>
</dbReference>
<keyword evidence="1" id="KW-0472">Membrane</keyword>
<sequence length="269" mass="31078">MLNSKLLHKKLFLDSGLKTQVKEVNTSNLEWTKNFGDIAPFMQLDLRLIWRNKRTKSSVWMLALGLLYGLFFYPNPTYNNMPFFFIFIGIFSTGIFLINFGQFVPAWDSGYYKLLMSQNIKYEQYLKSKFTLMALSVVILFVLGIPYVYFGWKILLAHFAAAIYNIGINTHVILWGGSFNRKKIDLSQKAAFNYQGTGAVQWLIGIPLLVLPMIIFALFNWLLSFEIACLVLTVMGVVGIVFHQKLMRFITGKYLESKYKMIDAFNQDN</sequence>
<keyword evidence="1" id="KW-1133">Transmembrane helix</keyword>
<gene>
    <name evidence="2" type="ORF">JCM19301_3733</name>
</gene>
<dbReference type="EMBL" id="BBNR01000001">
    <property type="protein sequence ID" value="GAL65273.1"/>
    <property type="molecule type" value="Genomic_DNA"/>
</dbReference>
<feature type="transmembrane region" description="Helical" evidence="1">
    <location>
        <begin position="199"/>
        <end position="219"/>
    </location>
</feature>
<comment type="caution">
    <text evidence="2">The sequence shown here is derived from an EMBL/GenBank/DDBJ whole genome shotgun (WGS) entry which is preliminary data.</text>
</comment>
<feature type="transmembrane region" description="Helical" evidence="1">
    <location>
        <begin position="225"/>
        <end position="243"/>
    </location>
</feature>
<name>A0A090VML0_9FLAO</name>
<evidence type="ECO:0000256" key="1">
    <source>
        <dbReference type="SAM" id="Phobius"/>
    </source>
</evidence>
<dbReference type="InterPro" id="IPR043742">
    <property type="entry name" value="DUF5687"/>
</dbReference>
<dbReference type="Proteomes" id="UP000029641">
    <property type="component" value="Unassembled WGS sequence"/>
</dbReference>